<organism evidence="1 2">
    <name type="scientific">Erythranthe guttata</name>
    <name type="common">Yellow monkey flower</name>
    <name type="synonym">Mimulus guttatus</name>
    <dbReference type="NCBI Taxonomy" id="4155"/>
    <lineage>
        <taxon>Eukaryota</taxon>
        <taxon>Viridiplantae</taxon>
        <taxon>Streptophyta</taxon>
        <taxon>Embryophyta</taxon>
        <taxon>Tracheophyta</taxon>
        <taxon>Spermatophyta</taxon>
        <taxon>Magnoliopsida</taxon>
        <taxon>eudicotyledons</taxon>
        <taxon>Gunneridae</taxon>
        <taxon>Pentapetalae</taxon>
        <taxon>asterids</taxon>
        <taxon>lamiids</taxon>
        <taxon>Lamiales</taxon>
        <taxon>Phrymaceae</taxon>
        <taxon>Erythranthe</taxon>
    </lineage>
</organism>
<sequence length="79" mass="8915">MRACVRNLIVQYSKAQQTKTKPDNMDVTRVNEISTIAAPSHLRIGSFIIFTILLLPTSLNRHSHFLSHTPTHSQIHLPA</sequence>
<dbReference type="EMBL" id="KI630214">
    <property type="protein sequence ID" value="EYU44401.1"/>
    <property type="molecule type" value="Genomic_DNA"/>
</dbReference>
<accession>A0A022RWR0</accession>
<gene>
    <name evidence="1" type="ORF">MIMGU_mgv11b014526mg</name>
</gene>
<protein>
    <submittedName>
        <fullName evidence="1">Uncharacterized protein</fullName>
    </submittedName>
</protein>
<dbReference type="AlphaFoldDB" id="A0A022RWR0"/>
<proteinExistence type="predicted"/>
<dbReference type="Proteomes" id="UP000030748">
    <property type="component" value="Unassembled WGS sequence"/>
</dbReference>
<evidence type="ECO:0000313" key="2">
    <source>
        <dbReference type="Proteomes" id="UP000030748"/>
    </source>
</evidence>
<evidence type="ECO:0000313" key="1">
    <source>
        <dbReference type="EMBL" id="EYU44401.1"/>
    </source>
</evidence>
<keyword evidence="2" id="KW-1185">Reference proteome</keyword>
<name>A0A022RWR0_ERYGU</name>
<reference evidence="1 2" key="1">
    <citation type="journal article" date="2013" name="Proc. Natl. Acad. Sci. U.S.A.">
        <title>Fine-scale variation in meiotic recombination in Mimulus inferred from population shotgun sequencing.</title>
        <authorList>
            <person name="Hellsten U."/>
            <person name="Wright K.M."/>
            <person name="Jenkins J."/>
            <person name="Shu S."/>
            <person name="Yuan Y."/>
            <person name="Wessler S.R."/>
            <person name="Schmutz J."/>
            <person name="Willis J.H."/>
            <person name="Rokhsar D.S."/>
        </authorList>
    </citation>
    <scope>NUCLEOTIDE SEQUENCE [LARGE SCALE GENOMIC DNA]</scope>
    <source>
        <strain evidence="2">cv. DUN x IM62</strain>
    </source>
</reference>